<accession>A0A078L2J4</accession>
<name>A0A078L2J4_9GAMM</name>
<dbReference type="EMBL" id="CCSB01000003">
    <property type="protein sequence ID" value="CDZ78233.1"/>
    <property type="molecule type" value="Genomic_DNA"/>
</dbReference>
<proteinExistence type="predicted"/>
<organism evidence="1 2">
    <name type="scientific">Legionella massiliensis</name>
    <dbReference type="NCBI Taxonomy" id="1034943"/>
    <lineage>
        <taxon>Bacteria</taxon>
        <taxon>Pseudomonadati</taxon>
        <taxon>Pseudomonadota</taxon>
        <taxon>Gammaproteobacteria</taxon>
        <taxon>Legionellales</taxon>
        <taxon>Legionellaceae</taxon>
        <taxon>Legionella</taxon>
    </lineage>
</organism>
<reference evidence="1 2" key="1">
    <citation type="submission" date="2014-06" db="EMBL/GenBank/DDBJ databases">
        <authorList>
            <person name="Urmite Genomes Urmite Genomes"/>
        </authorList>
    </citation>
    <scope>NUCLEOTIDE SEQUENCE [LARGE SCALE GENOMIC DNA]</scope>
</reference>
<protein>
    <submittedName>
        <fullName evidence="1">Uncharacterized protein</fullName>
    </submittedName>
</protein>
<dbReference type="Proteomes" id="UP000044071">
    <property type="component" value="Unassembled WGS sequence"/>
</dbReference>
<gene>
    <name evidence="1" type="ORF">BN59_02541</name>
</gene>
<dbReference type="AlphaFoldDB" id="A0A078L2J4"/>
<sequence>MFNACIKTLIDSSWSKFNSSAIKLLSSHYNAGNPNYIPKSTQARSWVSSL</sequence>
<evidence type="ECO:0000313" key="1">
    <source>
        <dbReference type="EMBL" id="CDZ78233.1"/>
    </source>
</evidence>
<keyword evidence="2" id="KW-1185">Reference proteome</keyword>
<evidence type="ECO:0000313" key="2">
    <source>
        <dbReference type="Proteomes" id="UP000044071"/>
    </source>
</evidence>